<evidence type="ECO:0000313" key="2">
    <source>
        <dbReference type="EMBL" id="KAJ7357684.1"/>
    </source>
</evidence>
<feature type="compositionally biased region" description="Pro residues" evidence="1">
    <location>
        <begin position="380"/>
        <end position="389"/>
    </location>
</feature>
<accession>A0A9W9YLY2</accession>
<keyword evidence="3" id="KW-1185">Reference proteome</keyword>
<dbReference type="AlphaFoldDB" id="A0A9W9YLY2"/>
<feature type="region of interest" description="Disordered" evidence="1">
    <location>
        <begin position="223"/>
        <end position="391"/>
    </location>
</feature>
<evidence type="ECO:0000313" key="3">
    <source>
        <dbReference type="Proteomes" id="UP001163046"/>
    </source>
</evidence>
<name>A0A9W9YLY2_9CNID</name>
<feature type="compositionally biased region" description="Basic and acidic residues" evidence="1">
    <location>
        <begin position="291"/>
        <end position="326"/>
    </location>
</feature>
<feature type="compositionally biased region" description="Polar residues" evidence="1">
    <location>
        <begin position="224"/>
        <end position="234"/>
    </location>
</feature>
<feature type="compositionally biased region" description="Basic and acidic residues" evidence="1">
    <location>
        <begin position="263"/>
        <end position="275"/>
    </location>
</feature>
<protein>
    <submittedName>
        <fullName evidence="2">Uncharacterized protein</fullName>
    </submittedName>
</protein>
<sequence>MSVDAQQGSLEDVSKTEGCKLDKIPTTKGNEMEEINECQQEPSLPSAQILTVTQPPMEEQWEENCEFKSGQFFSLTAFKTSLLTGYNIDEDVKKAVESGNIEDYCKDLVTRLTERAQITGTSIIARVIKMNDQVFEIVREENKLKEQGENKDGESLEAKLESLPNSSKQIAYRALASTDLERFCDCVPTEINNTELALHAQAIEYAQTTAKQVLEAAKALQGSKLDTNSSQTNKGETKLETKDLGKSAESNATSSQKDEEEAKLETKMVEKDLGKSESNATSSQMDEEEAKLETKDAEKDLGKSESHTNSSPEKEEEAKFDAKDVELVTSESNTTSSQLSLQTDKDEIKEDVEKDLVNSESDEDSEKPPIRVQEDDHVIPTPPPPPPVQPVYRDKVDEIQDNIIGYNKYQLNQLKRN</sequence>
<dbReference type="Proteomes" id="UP001163046">
    <property type="component" value="Unassembled WGS sequence"/>
</dbReference>
<feature type="compositionally biased region" description="Basic and acidic residues" evidence="1">
    <location>
        <begin position="235"/>
        <end position="246"/>
    </location>
</feature>
<feature type="compositionally biased region" description="Basic and acidic residues" evidence="1">
    <location>
        <begin position="343"/>
        <end position="357"/>
    </location>
</feature>
<dbReference type="EMBL" id="MU827319">
    <property type="protein sequence ID" value="KAJ7357684.1"/>
    <property type="molecule type" value="Genomic_DNA"/>
</dbReference>
<gene>
    <name evidence="2" type="ORF">OS493_023817</name>
</gene>
<evidence type="ECO:0000256" key="1">
    <source>
        <dbReference type="SAM" id="MobiDB-lite"/>
    </source>
</evidence>
<feature type="compositionally biased region" description="Low complexity" evidence="1">
    <location>
        <begin position="329"/>
        <end position="342"/>
    </location>
</feature>
<comment type="caution">
    <text evidence="2">The sequence shown here is derived from an EMBL/GenBank/DDBJ whole genome shotgun (WGS) entry which is preliminary data.</text>
</comment>
<feature type="region of interest" description="Disordered" evidence="1">
    <location>
        <begin position="1"/>
        <end position="27"/>
    </location>
</feature>
<feature type="compositionally biased region" description="Basic and acidic residues" evidence="1">
    <location>
        <begin position="366"/>
        <end position="378"/>
    </location>
</feature>
<organism evidence="2 3">
    <name type="scientific">Desmophyllum pertusum</name>
    <dbReference type="NCBI Taxonomy" id="174260"/>
    <lineage>
        <taxon>Eukaryota</taxon>
        <taxon>Metazoa</taxon>
        <taxon>Cnidaria</taxon>
        <taxon>Anthozoa</taxon>
        <taxon>Hexacorallia</taxon>
        <taxon>Scleractinia</taxon>
        <taxon>Caryophylliina</taxon>
        <taxon>Caryophylliidae</taxon>
        <taxon>Desmophyllum</taxon>
    </lineage>
</organism>
<feature type="compositionally biased region" description="Basic and acidic residues" evidence="1">
    <location>
        <begin position="12"/>
        <end position="25"/>
    </location>
</feature>
<reference evidence="2" key="1">
    <citation type="submission" date="2023-01" db="EMBL/GenBank/DDBJ databases">
        <title>Genome assembly of the deep-sea coral Lophelia pertusa.</title>
        <authorList>
            <person name="Herrera S."/>
            <person name="Cordes E."/>
        </authorList>
    </citation>
    <scope>NUCLEOTIDE SEQUENCE</scope>
    <source>
        <strain evidence="2">USNM1676648</strain>
        <tissue evidence="2">Polyp</tissue>
    </source>
</reference>
<proteinExistence type="predicted"/>